<accession>A0A1S8WXC9</accession>
<evidence type="ECO:0000313" key="3">
    <source>
        <dbReference type="EMBL" id="OON19172.1"/>
    </source>
</evidence>
<dbReference type="Proteomes" id="UP000243686">
    <property type="component" value="Unassembled WGS sequence"/>
</dbReference>
<reference evidence="3 4" key="1">
    <citation type="submission" date="2015-03" db="EMBL/GenBank/DDBJ databases">
        <title>Draft genome of the nematode, Opisthorchis viverrini.</title>
        <authorList>
            <person name="Mitreva M."/>
        </authorList>
    </citation>
    <scope>NUCLEOTIDE SEQUENCE [LARGE SCALE GENOMIC DNA]</scope>
    <source>
        <strain evidence="3">Khon Kaen</strain>
    </source>
</reference>
<feature type="region of interest" description="Disordered" evidence="2">
    <location>
        <begin position="1"/>
        <end position="26"/>
    </location>
</feature>
<evidence type="ECO:0000313" key="4">
    <source>
        <dbReference type="Proteomes" id="UP000243686"/>
    </source>
</evidence>
<evidence type="ECO:0000256" key="1">
    <source>
        <dbReference type="SAM" id="Coils"/>
    </source>
</evidence>
<evidence type="ECO:0000256" key="2">
    <source>
        <dbReference type="SAM" id="MobiDB-lite"/>
    </source>
</evidence>
<feature type="coiled-coil region" evidence="1">
    <location>
        <begin position="53"/>
        <end position="80"/>
    </location>
</feature>
<dbReference type="EMBL" id="KV893538">
    <property type="protein sequence ID" value="OON19172.1"/>
    <property type="molecule type" value="Genomic_DNA"/>
</dbReference>
<organism evidence="3 4">
    <name type="scientific">Opisthorchis viverrini</name>
    <name type="common">Southeast Asian liver fluke</name>
    <dbReference type="NCBI Taxonomy" id="6198"/>
    <lineage>
        <taxon>Eukaryota</taxon>
        <taxon>Metazoa</taxon>
        <taxon>Spiralia</taxon>
        <taxon>Lophotrochozoa</taxon>
        <taxon>Platyhelminthes</taxon>
        <taxon>Trematoda</taxon>
        <taxon>Digenea</taxon>
        <taxon>Opisthorchiida</taxon>
        <taxon>Opisthorchiata</taxon>
        <taxon>Opisthorchiidae</taxon>
        <taxon>Opisthorchis</taxon>
    </lineage>
</organism>
<dbReference type="AlphaFoldDB" id="A0A1S8WXC9"/>
<keyword evidence="4" id="KW-1185">Reference proteome</keyword>
<keyword evidence="1" id="KW-0175">Coiled coil</keyword>
<protein>
    <submittedName>
        <fullName evidence="3">Uncharacterized protein</fullName>
    </submittedName>
</protein>
<gene>
    <name evidence="3" type="ORF">X801_04965</name>
</gene>
<name>A0A1S8WXC9_OPIVI</name>
<sequence>MTLDKQLDNSTGEISNARPEGPARRLKMRTSTCGNSHQHKARAVCIGVNHLALDTERIQQDELLQRVKKLEQELKDSVLTENVSETSVQLSSPKALTESVYVKKDLGGNVQSCWNYVSNLSRLTQVHIRNAAEYQQV</sequence>
<proteinExistence type="predicted"/>